<dbReference type="PANTHER" id="PTHR12110">
    <property type="entry name" value="HYDROXYPYRUVATE ISOMERASE"/>
    <property type="match status" value="1"/>
</dbReference>
<dbReference type="Gene3D" id="3.20.20.150">
    <property type="entry name" value="Divalent-metal-dependent TIM barrel enzymes"/>
    <property type="match status" value="1"/>
</dbReference>
<name>A0A559K878_9BACL</name>
<dbReference type="EMBL" id="VNJI01000024">
    <property type="protein sequence ID" value="TVY08332.1"/>
    <property type="molecule type" value="Genomic_DNA"/>
</dbReference>
<evidence type="ECO:0000313" key="3">
    <source>
        <dbReference type="Proteomes" id="UP000317036"/>
    </source>
</evidence>
<reference evidence="2 3" key="1">
    <citation type="submission" date="2019-07" db="EMBL/GenBank/DDBJ databases">
        <authorList>
            <person name="Kim J."/>
        </authorList>
    </citation>
    <scope>NUCLEOTIDE SEQUENCE [LARGE SCALE GENOMIC DNA]</scope>
    <source>
        <strain evidence="2 3">JC52</strain>
    </source>
</reference>
<dbReference type="Proteomes" id="UP000317036">
    <property type="component" value="Unassembled WGS sequence"/>
</dbReference>
<evidence type="ECO:0000259" key="1">
    <source>
        <dbReference type="Pfam" id="PF01261"/>
    </source>
</evidence>
<dbReference type="InterPro" id="IPR050312">
    <property type="entry name" value="IolE/XylAMocC-like"/>
</dbReference>
<keyword evidence="2" id="KW-0413">Isomerase</keyword>
<evidence type="ECO:0000313" key="2">
    <source>
        <dbReference type="EMBL" id="TVY08332.1"/>
    </source>
</evidence>
<proteinExistence type="predicted"/>
<dbReference type="AlphaFoldDB" id="A0A559K878"/>
<dbReference type="RefSeq" id="WP_144849805.1">
    <property type="nucleotide sequence ID" value="NZ_VNJI01000024.1"/>
</dbReference>
<dbReference type="InterPro" id="IPR013022">
    <property type="entry name" value="Xyl_isomerase-like_TIM-brl"/>
</dbReference>
<accession>A0A559K878</accession>
<dbReference type="OrthoDB" id="9798407at2"/>
<dbReference type="InterPro" id="IPR036237">
    <property type="entry name" value="Xyl_isomerase-like_sf"/>
</dbReference>
<sequence length="282" mass="31871">MALSMGLQLFSVKNALKQDFKGTLERVAEIGYKNLEVVIRKTEEGLSLGGDISPAEMKRLLDQLGMRAVGCHTRVNEETDWDRMIEANHEIGSTAIGCSIAFFSNKQDVLDFSARFNKYGEICNRNGIDLYYHNHFQEFQVFEGQTVMDIMLENTERDFVKFEFDTYWAVRGGVDPIAWLQKLGSRCEMLHQKDLPAAAQPVNWFDVFGADSRITIDELYKTQDAAHFTEVGEGTLNIPAIIQAARSIGSAKYMFVEQDVTARDELEGIAISYKNLSRLLEG</sequence>
<feature type="domain" description="Xylose isomerase-like TIM barrel" evidence="1">
    <location>
        <begin position="24"/>
        <end position="259"/>
    </location>
</feature>
<organism evidence="2 3">
    <name type="scientific">Paenibacillus cremeus</name>
    <dbReference type="NCBI Taxonomy" id="2163881"/>
    <lineage>
        <taxon>Bacteria</taxon>
        <taxon>Bacillati</taxon>
        <taxon>Bacillota</taxon>
        <taxon>Bacilli</taxon>
        <taxon>Bacillales</taxon>
        <taxon>Paenibacillaceae</taxon>
        <taxon>Paenibacillus</taxon>
    </lineage>
</organism>
<dbReference type="SUPFAM" id="SSF51658">
    <property type="entry name" value="Xylose isomerase-like"/>
    <property type="match status" value="1"/>
</dbReference>
<gene>
    <name evidence="2" type="ORF">FPZ49_18955</name>
</gene>
<protein>
    <submittedName>
        <fullName evidence="2">Sugar phosphate isomerase/epimerase</fullName>
    </submittedName>
</protein>
<dbReference type="Pfam" id="PF01261">
    <property type="entry name" value="AP_endonuc_2"/>
    <property type="match status" value="1"/>
</dbReference>
<dbReference type="PANTHER" id="PTHR12110:SF41">
    <property type="entry name" value="INOSOSE DEHYDRATASE"/>
    <property type="match status" value="1"/>
</dbReference>
<comment type="caution">
    <text evidence="2">The sequence shown here is derived from an EMBL/GenBank/DDBJ whole genome shotgun (WGS) entry which is preliminary data.</text>
</comment>
<dbReference type="GO" id="GO:0016853">
    <property type="term" value="F:isomerase activity"/>
    <property type="evidence" value="ECO:0007669"/>
    <property type="project" value="UniProtKB-KW"/>
</dbReference>
<keyword evidence="3" id="KW-1185">Reference proteome</keyword>